<dbReference type="OrthoDB" id="125347at2759"/>
<sequence>MVRGKLILICQSGGEFVTKDDGSLSYAGGEAHALDISPETVFDDLKYKLAETCNLEYKSLSLKYFLPRNRRTLITLSNDKDLKRMFDFHGDSVTADVFLTGREGFDPLAFDMHASRQSGIKLAKTVTTTVASRAAPTCPATSKVAPSAVTLKDIPVAIASPSDSVVAVNATIRSPTRAAITSKRSSVSGIANGLFEVSVADATARSTDTIDMSASPADTVKKRRRTASWKSGANVLTNVTVADNLKEMRTTTSRKKNARNRKPTAVADNVEQHFEPGIDNADCNFAPHDSSDASPGKLLSSWKNGITGEGQDFRSVAEFRDALQKYAIGHRFAYKLRKNDTNRASAICAAEGCPWRIHASWVPSACVFRIKKLHRSHTCGGESWKTATPAKNWLVNIIKDRLKDGPLHKPKEIANSILRDFGLELNYSQVWRGIEDARQQLQGSYKEAYGQLPWYCDKVKEANPGSFTKLLIGDDRKFQRLFLSFHATVCGFQSGCRPLLFLEAIPLKSKYHEILLTATALDGDDGIFPVAFAIVDIENDDSWHWFLEQLRSAVSISHSITFVSDRDKGLMKHVLEIFENSYHGYSIYYLMDSFIQNLKGPFHGEGRASLPGSFLAAAKAVRLDGFRMYTEQIKRVSSNAYDWVMQNEPEYWANAFFKGEHFNHITLDIAESYAKWIEEARELPIVPKVEVLRCKIMELMNGRQTESSNWSTELTPSKQEKLQEECAKARGLKVLFSSDTLFEVHDNSINVVDIDKRYCSCAMWKPTGLPCRHAIAVLNCTSRSVYDYCSKYFTAESFRSAYSESINPASTIAHPSGNEKDPLEDDEHIIPPCASRPLGQQKKIRRTKSEGIIRRSVCCTRCKGVGHNKVTCKETL</sequence>
<proteinExistence type="predicted"/>
<name>A0A6P5ZAW3_DURZI</name>
<evidence type="ECO:0000313" key="9">
    <source>
        <dbReference type="RefSeq" id="XP_022749616.1"/>
    </source>
</evidence>
<dbReference type="InterPro" id="IPR007527">
    <property type="entry name" value="Znf_SWIM"/>
</dbReference>
<protein>
    <submittedName>
        <fullName evidence="7 8">Uncharacterized protein LOC111299020 isoform X1</fullName>
    </submittedName>
</protein>
<evidence type="ECO:0000256" key="4">
    <source>
        <dbReference type="PROSITE-ProRule" id="PRU00325"/>
    </source>
</evidence>
<dbReference type="RefSeq" id="XP_022749614.1">
    <property type="nucleotide sequence ID" value="XM_022893879.1"/>
</dbReference>
<dbReference type="Pfam" id="PF03108">
    <property type="entry name" value="DBD_Tnp_Mut"/>
    <property type="match status" value="1"/>
</dbReference>
<feature type="domain" description="SWIM-type" evidence="5">
    <location>
        <begin position="750"/>
        <end position="782"/>
    </location>
</feature>
<organism evidence="6 8">
    <name type="scientific">Durio zibethinus</name>
    <name type="common">Durian</name>
    <dbReference type="NCBI Taxonomy" id="66656"/>
    <lineage>
        <taxon>Eukaryota</taxon>
        <taxon>Viridiplantae</taxon>
        <taxon>Streptophyta</taxon>
        <taxon>Embryophyta</taxon>
        <taxon>Tracheophyta</taxon>
        <taxon>Spermatophyta</taxon>
        <taxon>Magnoliopsida</taxon>
        <taxon>eudicotyledons</taxon>
        <taxon>Gunneridae</taxon>
        <taxon>Pentapetalae</taxon>
        <taxon>rosids</taxon>
        <taxon>malvids</taxon>
        <taxon>Malvales</taxon>
        <taxon>Malvaceae</taxon>
        <taxon>Helicteroideae</taxon>
        <taxon>Durio</taxon>
    </lineage>
</organism>
<dbReference type="Proteomes" id="UP000515121">
    <property type="component" value="Unplaced"/>
</dbReference>
<gene>
    <name evidence="7 8 9 10" type="primary">LOC111299020</name>
</gene>
<dbReference type="AlphaFoldDB" id="A0A6P5ZAW3"/>
<dbReference type="InterPro" id="IPR000270">
    <property type="entry name" value="PB1_dom"/>
</dbReference>
<evidence type="ECO:0000256" key="2">
    <source>
        <dbReference type="ARBA" id="ARBA00022771"/>
    </source>
</evidence>
<dbReference type="Pfam" id="PF00564">
    <property type="entry name" value="PB1"/>
    <property type="match status" value="1"/>
</dbReference>
<reference evidence="7 8" key="1">
    <citation type="submission" date="2025-04" db="UniProtKB">
        <authorList>
            <consortium name="RefSeq"/>
        </authorList>
    </citation>
    <scope>IDENTIFICATION</scope>
    <source>
        <tissue evidence="7 8">Fruit stalk</tissue>
    </source>
</reference>
<keyword evidence="6" id="KW-1185">Reference proteome</keyword>
<evidence type="ECO:0000256" key="1">
    <source>
        <dbReference type="ARBA" id="ARBA00022723"/>
    </source>
</evidence>
<evidence type="ECO:0000313" key="6">
    <source>
        <dbReference type="Proteomes" id="UP000515121"/>
    </source>
</evidence>
<dbReference type="InterPro" id="IPR006564">
    <property type="entry name" value="Znf_PMZ"/>
</dbReference>
<dbReference type="PANTHER" id="PTHR31973">
    <property type="entry name" value="POLYPROTEIN, PUTATIVE-RELATED"/>
    <property type="match status" value="1"/>
</dbReference>
<evidence type="ECO:0000313" key="7">
    <source>
        <dbReference type="RefSeq" id="XP_022749614.1"/>
    </source>
</evidence>
<dbReference type="Pfam" id="PF10551">
    <property type="entry name" value="MULE"/>
    <property type="match status" value="1"/>
</dbReference>
<dbReference type="PANTHER" id="PTHR31973:SF149">
    <property type="entry name" value="SWIM-TYPE DOMAIN-CONTAINING PROTEIN"/>
    <property type="match status" value="1"/>
</dbReference>
<dbReference type="KEGG" id="dzi:111299020"/>
<evidence type="ECO:0000256" key="3">
    <source>
        <dbReference type="ARBA" id="ARBA00022833"/>
    </source>
</evidence>
<keyword evidence="1" id="KW-0479">Metal-binding</keyword>
<dbReference type="RefSeq" id="XP_022749617.1">
    <property type="nucleotide sequence ID" value="XM_022893882.1"/>
</dbReference>
<evidence type="ECO:0000259" key="5">
    <source>
        <dbReference type="PROSITE" id="PS50966"/>
    </source>
</evidence>
<dbReference type="Pfam" id="PF04434">
    <property type="entry name" value="SWIM"/>
    <property type="match status" value="1"/>
</dbReference>
<dbReference type="GO" id="GO:0008270">
    <property type="term" value="F:zinc ion binding"/>
    <property type="evidence" value="ECO:0007669"/>
    <property type="project" value="UniProtKB-KW"/>
</dbReference>
<dbReference type="SMART" id="SM00575">
    <property type="entry name" value="ZnF_PMZ"/>
    <property type="match status" value="1"/>
</dbReference>
<dbReference type="GeneID" id="111299020"/>
<dbReference type="RefSeq" id="XP_022749615.1">
    <property type="nucleotide sequence ID" value="XM_022893880.1"/>
</dbReference>
<dbReference type="InterPro" id="IPR018289">
    <property type="entry name" value="MULE_transposase_dom"/>
</dbReference>
<evidence type="ECO:0000313" key="10">
    <source>
        <dbReference type="RefSeq" id="XP_022749617.1"/>
    </source>
</evidence>
<keyword evidence="3" id="KW-0862">Zinc</keyword>
<accession>A0A6P5ZAW3</accession>
<dbReference type="InterPro" id="IPR004332">
    <property type="entry name" value="Transposase_MuDR"/>
</dbReference>
<keyword evidence="2 4" id="KW-0863">Zinc-finger</keyword>
<dbReference type="SMART" id="SM00666">
    <property type="entry name" value="PB1"/>
    <property type="match status" value="1"/>
</dbReference>
<dbReference type="PROSITE" id="PS50966">
    <property type="entry name" value="ZF_SWIM"/>
    <property type="match status" value="1"/>
</dbReference>
<dbReference type="SUPFAM" id="SSF54277">
    <property type="entry name" value="CAD &amp; PB1 domains"/>
    <property type="match status" value="1"/>
</dbReference>
<dbReference type="CDD" id="cd06410">
    <property type="entry name" value="PB1_UP2"/>
    <property type="match status" value="1"/>
</dbReference>
<dbReference type="RefSeq" id="XP_022749616.1">
    <property type="nucleotide sequence ID" value="XM_022893881.1"/>
</dbReference>
<evidence type="ECO:0000313" key="8">
    <source>
        <dbReference type="RefSeq" id="XP_022749615.1"/>
    </source>
</evidence>